<dbReference type="Pfam" id="PF00939">
    <property type="entry name" value="Na_sulph_symp"/>
    <property type="match status" value="1"/>
</dbReference>
<dbReference type="GO" id="GO:0008514">
    <property type="term" value="F:organic anion transmembrane transporter activity"/>
    <property type="evidence" value="ECO:0007669"/>
    <property type="project" value="UniProtKB-ARBA"/>
</dbReference>
<feature type="transmembrane region" description="Helical" evidence="5">
    <location>
        <begin position="136"/>
        <end position="167"/>
    </location>
</feature>
<dbReference type="GO" id="GO:1905039">
    <property type="term" value="P:carboxylic acid transmembrane transport"/>
    <property type="evidence" value="ECO:0007669"/>
    <property type="project" value="UniProtKB-ARBA"/>
</dbReference>
<reference evidence="6" key="1">
    <citation type="submission" date="2018-05" db="EMBL/GenBank/DDBJ databases">
        <authorList>
            <person name="Lanie J.A."/>
            <person name="Ng W.-L."/>
            <person name="Kazmierczak K.M."/>
            <person name="Andrzejewski T.M."/>
            <person name="Davidsen T.M."/>
            <person name="Wayne K.J."/>
            <person name="Tettelin H."/>
            <person name="Glass J.I."/>
            <person name="Rusch D."/>
            <person name="Podicherti R."/>
            <person name="Tsui H.-C.T."/>
            <person name="Winkler M.E."/>
        </authorList>
    </citation>
    <scope>NUCLEOTIDE SEQUENCE</scope>
</reference>
<evidence type="ECO:0000256" key="3">
    <source>
        <dbReference type="ARBA" id="ARBA00022989"/>
    </source>
</evidence>
<proteinExistence type="predicted"/>
<feature type="transmembrane region" description="Helical" evidence="5">
    <location>
        <begin position="21"/>
        <end position="38"/>
    </location>
</feature>
<sequence>MQFKLPDELIRNVLFWIQEKRWLLIIVFLGALMYHLPYPDSISYAGYRTLILGLIVISLIITETVPLPAVALLIAVLEVAFHIAPAAEVAKTYMNDSVFFIMGSLMMAVAIVHQGLDTRLAFGIIQLTGNKVKHIVLGFTCIAALLSSFIGEHTVVAMMLPVGLSLVRNCSHQRPIPNLTALILFSIAYGSTVGSIGTPSGGARNAIMLEYWRTITDSGITLTYFQWIIMAYPMVIVGMLGTAFLLQMVFKPEIKRMDTAIRRLKIQVAHKGNITGNEFLTIIIFIIVLLCWIFLNERFGLGIIAIGGAFIYLATGLVEWKQVSKNTNWGVILLFSGAISLGVQMKNTGTALWIGNSLMGQFSTLIDQFSLIPYILNIFLTTLLSNIMSSSGTVAVLGPIMLNMGGEPLYMGMTTAISSAFGYFSAIAAPACMIIYSSGLVKITDFLKAGWRIAIMSIITLLIIYKFYWPLIISFTNFK</sequence>
<feature type="transmembrane region" description="Helical" evidence="5">
    <location>
        <begin position="279"/>
        <end position="295"/>
    </location>
</feature>
<dbReference type="EMBL" id="UINC01024956">
    <property type="protein sequence ID" value="SVA99654.1"/>
    <property type="molecule type" value="Genomic_DNA"/>
</dbReference>
<organism evidence="6">
    <name type="scientific">marine metagenome</name>
    <dbReference type="NCBI Taxonomy" id="408172"/>
    <lineage>
        <taxon>unclassified sequences</taxon>
        <taxon>metagenomes</taxon>
        <taxon>ecological metagenomes</taxon>
    </lineage>
</organism>
<feature type="transmembrane region" description="Helical" evidence="5">
    <location>
        <begin position="50"/>
        <end position="77"/>
    </location>
</feature>
<keyword evidence="2 5" id="KW-0812">Transmembrane</keyword>
<accession>A0A382AE76</accession>
<gene>
    <name evidence="6" type="ORF">METZ01_LOCUS152508</name>
</gene>
<evidence type="ECO:0000313" key="6">
    <source>
        <dbReference type="EMBL" id="SVA99654.1"/>
    </source>
</evidence>
<dbReference type="PANTHER" id="PTHR10283">
    <property type="entry name" value="SOLUTE CARRIER FAMILY 13 MEMBER"/>
    <property type="match status" value="1"/>
</dbReference>
<feature type="transmembrane region" description="Helical" evidence="5">
    <location>
        <begin position="98"/>
        <end position="116"/>
    </location>
</feature>
<feature type="transmembrane region" description="Helical" evidence="5">
    <location>
        <begin position="179"/>
        <end position="198"/>
    </location>
</feature>
<feature type="transmembrane region" description="Helical" evidence="5">
    <location>
        <begin position="224"/>
        <end position="246"/>
    </location>
</feature>
<protein>
    <recommendedName>
        <fullName evidence="7">Citrate transporter-like domain-containing protein</fullName>
    </recommendedName>
</protein>
<feature type="transmembrane region" description="Helical" evidence="5">
    <location>
        <begin position="332"/>
        <end position="354"/>
    </location>
</feature>
<dbReference type="NCBIfam" id="TIGR00785">
    <property type="entry name" value="dass"/>
    <property type="match status" value="1"/>
</dbReference>
<evidence type="ECO:0008006" key="7">
    <source>
        <dbReference type="Google" id="ProtNLM"/>
    </source>
</evidence>
<evidence type="ECO:0000256" key="2">
    <source>
        <dbReference type="ARBA" id="ARBA00022692"/>
    </source>
</evidence>
<feature type="transmembrane region" description="Helical" evidence="5">
    <location>
        <begin position="374"/>
        <end position="397"/>
    </location>
</feature>
<evidence type="ECO:0000256" key="5">
    <source>
        <dbReference type="SAM" id="Phobius"/>
    </source>
</evidence>
<dbReference type="AlphaFoldDB" id="A0A382AE76"/>
<name>A0A382AE76_9ZZZZ</name>
<keyword evidence="4 5" id="KW-0472">Membrane</keyword>
<dbReference type="PANTHER" id="PTHR10283:SF82">
    <property type="entry name" value="SOLUTE CARRIER FAMILY 13 MEMBER 2"/>
    <property type="match status" value="1"/>
</dbReference>
<dbReference type="GO" id="GO:0005886">
    <property type="term" value="C:plasma membrane"/>
    <property type="evidence" value="ECO:0007669"/>
    <property type="project" value="TreeGrafter"/>
</dbReference>
<dbReference type="InterPro" id="IPR001898">
    <property type="entry name" value="SLC13A/DASS"/>
</dbReference>
<keyword evidence="3 5" id="KW-1133">Transmembrane helix</keyword>
<comment type="subcellular location">
    <subcellularLocation>
        <location evidence="1">Membrane</location>
        <topology evidence="1">Multi-pass membrane protein</topology>
    </subcellularLocation>
</comment>
<feature type="transmembrane region" description="Helical" evidence="5">
    <location>
        <begin position="301"/>
        <end position="320"/>
    </location>
</feature>
<feature type="transmembrane region" description="Helical" evidence="5">
    <location>
        <begin position="409"/>
        <end position="437"/>
    </location>
</feature>
<feature type="transmembrane region" description="Helical" evidence="5">
    <location>
        <begin position="449"/>
        <end position="469"/>
    </location>
</feature>
<evidence type="ECO:0000256" key="1">
    <source>
        <dbReference type="ARBA" id="ARBA00004141"/>
    </source>
</evidence>
<evidence type="ECO:0000256" key="4">
    <source>
        <dbReference type="ARBA" id="ARBA00023136"/>
    </source>
</evidence>